<dbReference type="PANTHER" id="PTHR10953">
    <property type="entry name" value="UBIQUITIN-ACTIVATING ENZYME E1"/>
    <property type="match status" value="1"/>
</dbReference>
<dbReference type="InterPro" id="IPR045886">
    <property type="entry name" value="ThiF/MoeB/HesA"/>
</dbReference>
<proteinExistence type="inferred from homology"/>
<evidence type="ECO:0000256" key="6">
    <source>
        <dbReference type="ARBA" id="ARBA00022741"/>
    </source>
</evidence>
<dbReference type="CTD" id="55236"/>
<evidence type="ECO:0000256" key="8">
    <source>
        <dbReference type="ARBA" id="ARBA00022840"/>
    </source>
</evidence>
<dbReference type="InterPro" id="IPR038252">
    <property type="entry name" value="UBA_E1_C_sf"/>
</dbReference>
<dbReference type="InterPro" id="IPR000594">
    <property type="entry name" value="ThiF_NAD_FAD-bd"/>
</dbReference>
<dbReference type="Pfam" id="PF10585">
    <property type="entry name" value="UBA_E1_SCCH"/>
    <property type="match status" value="1"/>
</dbReference>
<dbReference type="AlphaFoldDB" id="A0A914BCC9"/>
<evidence type="ECO:0000256" key="2">
    <source>
        <dbReference type="ARBA" id="ARBA00004906"/>
    </source>
</evidence>
<dbReference type="PANTHER" id="PTHR10953:SF186">
    <property type="entry name" value="UBIQUITIN-LIKE MODIFIER-ACTIVATING ENZYME 6"/>
    <property type="match status" value="1"/>
</dbReference>
<dbReference type="GO" id="GO:0016925">
    <property type="term" value="P:protein sumoylation"/>
    <property type="evidence" value="ECO:0007669"/>
    <property type="project" value="TreeGrafter"/>
</dbReference>
<dbReference type="FunFam" id="1.10.10.2660:FF:000003">
    <property type="entry name" value="ubiquitin-like modifier-activating enzyme 6 isoform X1"/>
    <property type="match status" value="1"/>
</dbReference>
<dbReference type="EC" id="6.2.1.45" evidence="4"/>
<dbReference type="Pfam" id="PF00899">
    <property type="entry name" value="ThiF"/>
    <property type="match status" value="2"/>
</dbReference>
<dbReference type="Gene3D" id="3.40.50.12550">
    <property type="entry name" value="Ubiquitin-activating enzyme E1, inactive adenylation domain, subdomain 2"/>
    <property type="match status" value="1"/>
</dbReference>
<dbReference type="InterPro" id="IPR019572">
    <property type="entry name" value="UBA_E1_SCCH"/>
</dbReference>
<accession>A0A914BCC9</accession>
<evidence type="ECO:0000256" key="3">
    <source>
        <dbReference type="ARBA" id="ARBA00005673"/>
    </source>
</evidence>
<dbReference type="InterPro" id="IPR035985">
    <property type="entry name" value="Ubiquitin-activating_enz"/>
</dbReference>
<keyword evidence="8" id="KW-0067">ATP-binding</keyword>
<keyword evidence="11" id="KW-1185">Reference proteome</keyword>
<evidence type="ECO:0000256" key="1">
    <source>
        <dbReference type="ARBA" id="ARBA00000488"/>
    </source>
</evidence>
<dbReference type="InterPro" id="IPR000011">
    <property type="entry name" value="UBQ/SUMO-activ_enz_E1-like"/>
</dbReference>
<keyword evidence="6" id="KW-0547">Nucleotide-binding</keyword>
<feature type="domain" description="Ubiquitin-activating enzyme E1 C-terminal" evidence="9">
    <location>
        <begin position="894"/>
        <end position="1017"/>
    </location>
</feature>
<evidence type="ECO:0000259" key="9">
    <source>
        <dbReference type="SMART" id="SM00985"/>
    </source>
</evidence>
<dbReference type="GO" id="GO:0005737">
    <property type="term" value="C:cytoplasm"/>
    <property type="evidence" value="ECO:0007669"/>
    <property type="project" value="TreeGrafter"/>
</dbReference>
<dbReference type="OrthoDB" id="10252231at2759"/>
<dbReference type="GO" id="GO:0019948">
    <property type="term" value="F:SUMO activating enzyme activity"/>
    <property type="evidence" value="ECO:0007669"/>
    <property type="project" value="TreeGrafter"/>
</dbReference>
<organism evidence="10 11">
    <name type="scientific">Patiria miniata</name>
    <name type="common">Bat star</name>
    <name type="synonym">Asterina miniata</name>
    <dbReference type="NCBI Taxonomy" id="46514"/>
    <lineage>
        <taxon>Eukaryota</taxon>
        <taxon>Metazoa</taxon>
        <taxon>Echinodermata</taxon>
        <taxon>Eleutherozoa</taxon>
        <taxon>Asterozoa</taxon>
        <taxon>Asteroidea</taxon>
        <taxon>Valvatacea</taxon>
        <taxon>Valvatida</taxon>
        <taxon>Asterinidae</taxon>
        <taxon>Patiria</taxon>
    </lineage>
</organism>
<dbReference type="GeneID" id="119741706"/>
<dbReference type="Proteomes" id="UP000887568">
    <property type="component" value="Unplaced"/>
</dbReference>
<dbReference type="OMA" id="WSHCVEL"/>
<comment type="catalytic activity">
    <reaction evidence="1">
        <text>ATP + ubiquitin + [E1 ubiquitin-activating enzyme]-L-cysteine = AMP + diphosphate + S-ubiquitinyl-[E1 ubiquitin-activating enzyme]-L-cysteine.</text>
        <dbReference type="EC" id="6.2.1.45"/>
    </reaction>
</comment>
<dbReference type="SUPFAM" id="SSF69572">
    <property type="entry name" value="Activating enzymes of the ubiquitin-like proteins"/>
    <property type="match status" value="2"/>
</dbReference>
<dbReference type="RefSeq" id="XP_038073495.1">
    <property type="nucleotide sequence ID" value="XM_038217567.1"/>
</dbReference>
<dbReference type="GO" id="GO:0004839">
    <property type="term" value="F:ubiquitin activating enzyme activity"/>
    <property type="evidence" value="ECO:0007669"/>
    <property type="project" value="UniProtKB-EC"/>
</dbReference>
<comment type="similarity">
    <text evidence="3">Belongs to the ubiquitin-activating E1 family.</text>
</comment>
<dbReference type="Gene3D" id="2.40.30.180">
    <property type="entry name" value="Ubiquitin-activating enzyme E1, FCCH domain"/>
    <property type="match status" value="1"/>
</dbReference>
<dbReference type="FunFam" id="3.40.50.720:FF:000015">
    <property type="entry name" value="Ubiquitin-activating enzyme E1 1"/>
    <property type="match status" value="1"/>
</dbReference>
<dbReference type="CDD" id="cd01491">
    <property type="entry name" value="Ube1_repeat1"/>
    <property type="match status" value="1"/>
</dbReference>
<name>A0A914BCC9_PATMI</name>
<keyword evidence="7" id="KW-0833">Ubl conjugation pathway</keyword>
<dbReference type="InterPro" id="IPR042449">
    <property type="entry name" value="Ub-E1_IAD_1"/>
</dbReference>
<dbReference type="EnsemblMetazoa" id="XM_038217567.1">
    <property type="protein sequence ID" value="XP_038073495.1"/>
    <property type="gene ID" value="LOC119741706"/>
</dbReference>
<dbReference type="NCBIfam" id="TIGR01408">
    <property type="entry name" value="Ube1"/>
    <property type="match status" value="1"/>
</dbReference>
<dbReference type="InterPro" id="IPR018965">
    <property type="entry name" value="Ub-activating_enz_E1_C"/>
</dbReference>
<dbReference type="InterPro" id="IPR042302">
    <property type="entry name" value="E1_FCCH_sf"/>
</dbReference>
<dbReference type="InterPro" id="IPR042063">
    <property type="entry name" value="Ubi_acti_E1_SCCH"/>
</dbReference>
<dbReference type="Gene3D" id="1.10.10.2660">
    <property type="entry name" value="Ubiquitin-activating enzyme E1, SCCH domain"/>
    <property type="match status" value="1"/>
</dbReference>
<evidence type="ECO:0000256" key="7">
    <source>
        <dbReference type="ARBA" id="ARBA00022786"/>
    </source>
</evidence>
<evidence type="ECO:0000256" key="4">
    <source>
        <dbReference type="ARBA" id="ARBA00012990"/>
    </source>
</evidence>
<dbReference type="FunFam" id="3.50.50.80:FF:000001">
    <property type="entry name" value="ubiquitin-like modifier-activating enzyme 1"/>
    <property type="match status" value="1"/>
</dbReference>
<dbReference type="GO" id="GO:0005524">
    <property type="term" value="F:ATP binding"/>
    <property type="evidence" value="ECO:0007669"/>
    <property type="project" value="UniProtKB-KW"/>
</dbReference>
<dbReference type="InterPro" id="IPR018075">
    <property type="entry name" value="UBQ-activ_enz_E1"/>
</dbReference>
<dbReference type="SMART" id="SM00985">
    <property type="entry name" value="UBA_e1_C"/>
    <property type="match status" value="1"/>
</dbReference>
<protein>
    <recommendedName>
        <fullName evidence="4">E1 ubiquitin-activating enzyme</fullName>
        <ecNumber evidence="4">6.2.1.45</ecNumber>
    </recommendedName>
</protein>
<dbReference type="Gene3D" id="3.10.290.60">
    <property type="entry name" value="Ubiquitin-activating enzyme E1, UFD domain"/>
    <property type="match status" value="1"/>
</dbReference>
<keyword evidence="5" id="KW-0436">Ligase</keyword>
<evidence type="ECO:0000256" key="5">
    <source>
        <dbReference type="ARBA" id="ARBA00022598"/>
    </source>
</evidence>
<dbReference type="GO" id="GO:0031510">
    <property type="term" value="C:SUMO activating enzyme complex"/>
    <property type="evidence" value="ECO:0007669"/>
    <property type="project" value="TreeGrafter"/>
</dbReference>
<dbReference type="Gene3D" id="3.50.50.80">
    <property type="entry name" value="Ubiquitin-activating enzyme E1, inactive adenylation domain, subdomain 1"/>
    <property type="match status" value="1"/>
</dbReference>
<dbReference type="PRINTS" id="PR01849">
    <property type="entry name" value="UBIQUITINACT"/>
</dbReference>
<evidence type="ECO:0000313" key="11">
    <source>
        <dbReference type="Proteomes" id="UP000887568"/>
    </source>
</evidence>
<comment type="pathway">
    <text evidence="2">Protein modification; protein ubiquitination.</text>
</comment>
<dbReference type="FunFam" id="2.40.30.180:FF:000002">
    <property type="entry name" value="Ubiquitin-activating enzyme E1 2"/>
    <property type="match status" value="1"/>
</dbReference>
<evidence type="ECO:0000313" key="10">
    <source>
        <dbReference type="EnsemblMetazoa" id="XP_038073495.1"/>
    </source>
</evidence>
<dbReference type="Pfam" id="PF09358">
    <property type="entry name" value="E1_UFD"/>
    <property type="match status" value="1"/>
</dbReference>
<sequence length="1023" mass="114037">MATEEEIDDSLYSRQRYVLGDTAMKAMAHSNVFLSGLGGLGVEIAKNVALAGVRSLVVHDTRIATCKDLGTQFFLREEDVTAKRNRAEACQARLAELNPHVSITSSTASLTSKSDPSFLRQYQCVVLTEAPLSLLLMVDEFCRNQQPPIKFIAGDVFGLYSYTFCDFGPEFTIMDRTGEEPTESFVATITKANPGVITSLDNRMHGFQSGDHITFKEIEGMTILNGSTQQVKVLSPYAYSICDTSGDDYQPYENGGIAVEVKIPKTVTFESLKKQLDSPSTTFVDFLKDPIFSHVAVHSLQQFREDHGRLPGVRSLEDSNAFIEIARQLNGKLESALNPLDEKSLRMISFTAEGCFAPLTATMGGIIAQEVLKALTGKFTPINQWLHLDASEVLKDLDQCPASAFQPRNDRYDALRICLGEDLLGKFHNLKLFMVGCGAIGCEMLKNYALLGIATAEKGKITITDNDIIEKSNLNRQFLFRPHHIQKPKSTTAAASTQDINPSVNIDAHLHKVCPDTETTVFNDEFFKDMDVVVNALDNVAARQYMDSRCVTNERPLMESGTMGAKGHVQVIVPHMTETYGSQRDPPDESVPYCTLKSFPATVEHTIQWARDKFEISFTQKPTMFNKYWTNNGSPEVVIKKFNDSEQPENSMAVIKLLKNRPVSWAECVSTARVKFEKYFNHKAKQLLSVFPLDHKMSDGTLFWQSPKRPPAPVIFNTASELHMLFVVSTARLTAAYCDIPVSEHDLSTDTLLRILSGVKVPPFKPSNKVIETEASSPTKPQQLLEPSVTSDEIEQCRQQLAQLLAKKRATPGHCRMIPADFEKDDDTNGHIDYITSASNLRATMYHIELADRFKTKRIAGRIVPAIATTTAAVAGLATLELIKYVKGATLSDYRNCFLNLGLSLIMFSEPGPASVTQIKPGLKFTQWDMWHVHGQRGYKLKDFMQHFKDTYGLDISLVVHGVKMIFVPMMPGHMKRLSKSMLELLKPSDGIKYMDLTIGFEPPSEDADEDLPAPPVRYYFGL</sequence>
<dbReference type="Gene3D" id="3.40.50.720">
    <property type="entry name" value="NAD(P)-binding Rossmann-like Domain"/>
    <property type="match status" value="1"/>
</dbReference>
<dbReference type="FunFam" id="3.50.50.80:FF:000002">
    <property type="entry name" value="SUMO-activating enzyme subunit 2"/>
    <property type="match status" value="1"/>
</dbReference>
<reference evidence="10" key="1">
    <citation type="submission" date="2022-11" db="UniProtKB">
        <authorList>
            <consortium name="EnsemblMetazoa"/>
        </authorList>
    </citation>
    <scope>IDENTIFICATION</scope>
</reference>